<gene>
    <name evidence="9" type="ORF">XENOCAPTIV_011466</name>
</gene>
<dbReference type="PANTHER" id="PTHR24058:SF53">
    <property type="entry name" value="HOMEODOMAIN-INTERACTING PROTEIN KINASE 2"/>
    <property type="match status" value="1"/>
</dbReference>
<evidence type="ECO:0000313" key="10">
    <source>
        <dbReference type="Proteomes" id="UP001434883"/>
    </source>
</evidence>
<dbReference type="InterPro" id="IPR011009">
    <property type="entry name" value="Kinase-like_dom_sf"/>
</dbReference>
<dbReference type="Proteomes" id="UP001434883">
    <property type="component" value="Unassembled WGS sequence"/>
</dbReference>
<feature type="region of interest" description="Disordered" evidence="7">
    <location>
        <begin position="517"/>
        <end position="569"/>
    </location>
</feature>
<dbReference type="InterPro" id="IPR000719">
    <property type="entry name" value="Prot_kinase_dom"/>
</dbReference>
<dbReference type="EMBL" id="JAHRIN010027660">
    <property type="protein sequence ID" value="MEQ2201375.1"/>
    <property type="molecule type" value="Genomic_DNA"/>
</dbReference>
<feature type="compositionally biased region" description="Low complexity" evidence="7">
    <location>
        <begin position="462"/>
        <end position="481"/>
    </location>
</feature>
<feature type="compositionally biased region" description="Polar residues" evidence="7">
    <location>
        <begin position="544"/>
        <end position="563"/>
    </location>
</feature>
<evidence type="ECO:0000256" key="3">
    <source>
        <dbReference type="ARBA" id="ARBA00022741"/>
    </source>
</evidence>
<comment type="caution">
    <text evidence="9">The sequence shown here is derived from an EMBL/GenBank/DDBJ whole genome shotgun (WGS) entry which is preliminary data.</text>
</comment>
<keyword evidence="2" id="KW-0808">Transferase</keyword>
<keyword evidence="5 6" id="KW-0067">ATP-binding</keyword>
<dbReference type="Gene3D" id="1.10.510.10">
    <property type="entry name" value="Transferase(Phosphotransferase) domain 1"/>
    <property type="match status" value="1"/>
</dbReference>
<dbReference type="Gene3D" id="3.30.200.20">
    <property type="entry name" value="Phosphorylase Kinase, domain 1"/>
    <property type="match status" value="1"/>
</dbReference>
<keyword evidence="10" id="KW-1185">Reference proteome</keyword>
<evidence type="ECO:0000256" key="2">
    <source>
        <dbReference type="ARBA" id="ARBA00022679"/>
    </source>
</evidence>
<keyword evidence="3 6" id="KW-0547">Nucleotide-binding</keyword>
<dbReference type="PROSITE" id="PS50011">
    <property type="entry name" value="PROTEIN_KINASE_DOM"/>
    <property type="match status" value="1"/>
</dbReference>
<evidence type="ECO:0000313" key="9">
    <source>
        <dbReference type="EMBL" id="MEQ2201375.1"/>
    </source>
</evidence>
<dbReference type="PANTHER" id="PTHR24058">
    <property type="entry name" value="DUAL SPECIFICITY PROTEIN KINASE"/>
    <property type="match status" value="1"/>
</dbReference>
<accession>A0ABV0QZU8</accession>
<proteinExistence type="predicted"/>
<dbReference type="Pfam" id="PF00069">
    <property type="entry name" value="Pkinase"/>
    <property type="match status" value="1"/>
</dbReference>
<feature type="region of interest" description="Disordered" evidence="7">
    <location>
        <begin position="640"/>
        <end position="674"/>
    </location>
</feature>
<keyword evidence="1" id="KW-0723">Serine/threonine-protein kinase</keyword>
<dbReference type="PROSITE" id="PS00107">
    <property type="entry name" value="PROTEIN_KINASE_ATP"/>
    <property type="match status" value="1"/>
</dbReference>
<protein>
    <recommendedName>
        <fullName evidence="8">Protein kinase domain-containing protein</fullName>
    </recommendedName>
</protein>
<evidence type="ECO:0000256" key="6">
    <source>
        <dbReference type="PROSITE-ProRule" id="PRU10141"/>
    </source>
</evidence>
<name>A0ABV0QZU8_9TELE</name>
<evidence type="ECO:0000259" key="8">
    <source>
        <dbReference type="PROSITE" id="PS50011"/>
    </source>
</evidence>
<dbReference type="SMART" id="SM00220">
    <property type="entry name" value="S_TKc"/>
    <property type="match status" value="1"/>
</dbReference>
<evidence type="ECO:0000256" key="1">
    <source>
        <dbReference type="ARBA" id="ARBA00022527"/>
    </source>
</evidence>
<evidence type="ECO:0000256" key="7">
    <source>
        <dbReference type="SAM" id="MobiDB-lite"/>
    </source>
</evidence>
<dbReference type="InterPro" id="IPR017441">
    <property type="entry name" value="Protein_kinase_ATP_BS"/>
</dbReference>
<evidence type="ECO:0000256" key="5">
    <source>
        <dbReference type="ARBA" id="ARBA00022840"/>
    </source>
</evidence>
<organism evidence="9 10">
    <name type="scientific">Xenoophorus captivus</name>
    <dbReference type="NCBI Taxonomy" id="1517983"/>
    <lineage>
        <taxon>Eukaryota</taxon>
        <taxon>Metazoa</taxon>
        <taxon>Chordata</taxon>
        <taxon>Craniata</taxon>
        <taxon>Vertebrata</taxon>
        <taxon>Euteleostomi</taxon>
        <taxon>Actinopterygii</taxon>
        <taxon>Neopterygii</taxon>
        <taxon>Teleostei</taxon>
        <taxon>Neoteleostei</taxon>
        <taxon>Acanthomorphata</taxon>
        <taxon>Ovalentaria</taxon>
        <taxon>Atherinomorphae</taxon>
        <taxon>Cyprinodontiformes</taxon>
        <taxon>Goodeidae</taxon>
        <taxon>Xenoophorus</taxon>
    </lineage>
</organism>
<feature type="domain" description="Protein kinase" evidence="8">
    <location>
        <begin position="25"/>
        <end position="350"/>
    </location>
</feature>
<feature type="compositionally biased region" description="Polar residues" evidence="7">
    <location>
        <begin position="384"/>
        <end position="394"/>
    </location>
</feature>
<feature type="compositionally biased region" description="Low complexity" evidence="7">
    <location>
        <begin position="395"/>
        <end position="424"/>
    </location>
</feature>
<feature type="region of interest" description="Disordered" evidence="7">
    <location>
        <begin position="587"/>
        <end position="612"/>
    </location>
</feature>
<feature type="region of interest" description="Disordered" evidence="7">
    <location>
        <begin position="379"/>
        <end position="441"/>
    </location>
</feature>
<keyword evidence="4" id="KW-0418">Kinase</keyword>
<feature type="compositionally biased region" description="Polar residues" evidence="7">
    <location>
        <begin position="517"/>
        <end position="529"/>
    </location>
</feature>
<feature type="compositionally biased region" description="Low complexity" evidence="7">
    <location>
        <begin position="602"/>
        <end position="612"/>
    </location>
</feature>
<sequence>MRKDQIRRIFQLEKGAILNSKTSTYRLKKILGYGGFGLVVKCIKQETGETVAIKLSHRQTRHYCQKEGKELKQIKWLGSEEYNIVKFYEEFSYRGQWCLVFELLDITLEDFTKTVVSGGLKLVDIRVITEQLLVALTFLKRSNRVHRDIKPDNVMVQDRKKLKVKLIDFSFLTPVRQMRNVDCCPQIYKSPEDHLNVDVDESVDMWNLGCTLAFLYLGDHLIDGEDDYETWLNIVTLLGHPEEDLLDRADTPFHFYAKIDSEGEQHWELREDLLNMMKALNNEPSLVSPSPDLPERKIKSLDDIENLRPGKMTPDERKDLLCFIDLLKQMLVLDPLKRITPNEALKHHFITMEHFPVCKSNSPYVCEAREKMAIYKLPEGETLGDSSATSPNSKTTTSDGVSPSSSSDSSSDSSVVTTSPSWTSRLNDVRPKKQRNCKSPANGMYSVPIWSLMATTPRSVHSDSLSSKTSYDSVYPASSSSKTSATNGVSSESLKSEASTPEGEFCDQTQTVLKPFSSHLTSNNATVSDGKQEKRQQSADQNEKILTSSLKKTSAMTDTTNTKEMTRKSSCEHVRFNHIVTYTDKQSLHPADISDQQEKIQTSSPKKSSTVTDVKTKNNYKVPRFIQAIFNTKAPELADQMNKQHKTKEPLTKGSENTKAPVPDNEKRSENTSHLVEVKTRKKYWKRIQKFFSNINWFGCCTPKTYENQ</sequence>
<feature type="compositionally biased region" description="Basic and acidic residues" evidence="7">
    <location>
        <begin position="530"/>
        <end position="543"/>
    </location>
</feature>
<evidence type="ECO:0000256" key="4">
    <source>
        <dbReference type="ARBA" id="ARBA00022777"/>
    </source>
</evidence>
<reference evidence="9 10" key="1">
    <citation type="submission" date="2021-06" db="EMBL/GenBank/DDBJ databases">
        <authorList>
            <person name="Palmer J.M."/>
        </authorList>
    </citation>
    <scope>NUCLEOTIDE SEQUENCE [LARGE SCALE GENOMIC DNA]</scope>
    <source>
        <strain evidence="9 10">XC_2019</strain>
        <tissue evidence="9">Muscle</tissue>
    </source>
</reference>
<feature type="binding site" evidence="6">
    <location>
        <position position="54"/>
    </location>
    <ligand>
        <name>ATP</name>
        <dbReference type="ChEBI" id="CHEBI:30616"/>
    </ligand>
</feature>
<feature type="region of interest" description="Disordered" evidence="7">
    <location>
        <begin position="460"/>
        <end position="505"/>
    </location>
</feature>
<feature type="compositionally biased region" description="Basic and acidic residues" evidence="7">
    <location>
        <begin position="664"/>
        <end position="674"/>
    </location>
</feature>
<dbReference type="SUPFAM" id="SSF56112">
    <property type="entry name" value="Protein kinase-like (PK-like)"/>
    <property type="match status" value="1"/>
</dbReference>
<feature type="compositionally biased region" description="Polar residues" evidence="7">
    <location>
        <begin position="482"/>
        <end position="499"/>
    </location>
</feature>
<dbReference type="InterPro" id="IPR050494">
    <property type="entry name" value="Ser_Thr_dual-spec_kinase"/>
</dbReference>